<evidence type="ECO:0000313" key="12">
    <source>
        <dbReference type="EMBL" id="ORE87393.1"/>
    </source>
</evidence>
<evidence type="ECO:0000256" key="9">
    <source>
        <dbReference type="ARBA" id="ARBA00050687"/>
    </source>
</evidence>
<evidence type="ECO:0000256" key="8">
    <source>
        <dbReference type="ARBA" id="ARBA00050488"/>
    </source>
</evidence>
<dbReference type="FunFam" id="3.40.140.20:FF:000001">
    <property type="entry name" value="Bifunctional purine biosynthesis protein PurH"/>
    <property type="match status" value="1"/>
</dbReference>
<comment type="catalytic activity">
    <reaction evidence="9 10">
        <text>IMP + H2O = 5-formamido-1-(5-phospho-D-ribosyl)imidazole-4-carboxamide</text>
        <dbReference type="Rhea" id="RHEA:18445"/>
        <dbReference type="ChEBI" id="CHEBI:15377"/>
        <dbReference type="ChEBI" id="CHEBI:58053"/>
        <dbReference type="ChEBI" id="CHEBI:58467"/>
        <dbReference type="EC" id="3.5.4.10"/>
    </reaction>
</comment>
<evidence type="ECO:0000256" key="6">
    <source>
        <dbReference type="ARBA" id="ARBA00022801"/>
    </source>
</evidence>
<dbReference type="FunFam" id="3.40.50.1380:FF:000001">
    <property type="entry name" value="Bifunctional purine biosynthesis protein PurH"/>
    <property type="match status" value="1"/>
</dbReference>
<evidence type="ECO:0000256" key="5">
    <source>
        <dbReference type="ARBA" id="ARBA00022755"/>
    </source>
</evidence>
<dbReference type="PANTHER" id="PTHR11692:SF0">
    <property type="entry name" value="BIFUNCTIONAL PURINE BIOSYNTHESIS PROTEIN ATIC"/>
    <property type="match status" value="1"/>
</dbReference>
<comment type="catalytic activity">
    <reaction evidence="8 10">
        <text>(6R)-10-formyltetrahydrofolate + 5-amino-1-(5-phospho-beta-D-ribosyl)imidazole-4-carboxamide = 5-formamido-1-(5-phospho-D-ribosyl)imidazole-4-carboxamide + (6S)-5,6,7,8-tetrahydrofolate</text>
        <dbReference type="Rhea" id="RHEA:22192"/>
        <dbReference type="ChEBI" id="CHEBI:57453"/>
        <dbReference type="ChEBI" id="CHEBI:58467"/>
        <dbReference type="ChEBI" id="CHEBI:58475"/>
        <dbReference type="ChEBI" id="CHEBI:195366"/>
        <dbReference type="EC" id="2.1.2.3"/>
    </reaction>
</comment>
<evidence type="ECO:0000256" key="3">
    <source>
        <dbReference type="ARBA" id="ARBA00007667"/>
    </source>
</evidence>
<comment type="domain">
    <text evidence="10">The IMP cyclohydrolase activity resides in the N-terminal region.</text>
</comment>
<dbReference type="STRING" id="1317117.ATO7_10137"/>
<sequence length="519" mass="55515">MTYAIRRALLSVSDKTGIVELAQALRQRQVELISSGGTARTLKEAGVEVTEVSAHTGAPEIMNGRVKTLHPKIHGGILARRGIDDATLEEQNIAPIDLVVVNLYPFSQTVAKPNCSLDDAIENIDIGGPTMVRAAAKNHKDVSIVVDPSDYQRLLAAMDGDGVDAGMRRDLAVKAFAHTAAYDDAIVNYLSALDDNDSAQPQPRIFNRQWHLHTALRYGENPHQQASFYADANAPSGTIGAARLIQGKPLSYNNLADADAAWTAALEFIMPACVIVKHANPCGIAVAADIGSAYEKAFSTDPTSAFGGIIAFNSDLDGETAAEILNNQFVEVIIAPKITPAAREALATKTNVRVLETGCAPDQLNNWELKTLSGGLLVQSADQARIHREELTVVTEKAPTDHEINDMIFAWPVVKMVKSNAIVFARDGQTMAIGAGQMSRVDSVRIAIRKAEDAGFDLRGSVMASDAFFPFPDAMLAGAEAGATAIIQPGGSMRDDEVITAANEVGVAMVTTGRRHFRH</sequence>
<dbReference type="NCBIfam" id="TIGR00355">
    <property type="entry name" value="purH"/>
    <property type="match status" value="1"/>
</dbReference>
<evidence type="ECO:0000256" key="7">
    <source>
        <dbReference type="ARBA" id="ARBA00023268"/>
    </source>
</evidence>
<comment type="pathway">
    <text evidence="1 10">Purine metabolism; IMP biosynthesis via de novo pathway; IMP from 5-formamido-1-(5-phospho-D-ribosyl)imidazole-4-carboxamide: step 1/1.</text>
</comment>
<dbReference type="EC" id="3.5.4.10" evidence="10"/>
<dbReference type="GO" id="GO:0004643">
    <property type="term" value="F:phosphoribosylaminoimidazolecarboxamide formyltransferase activity"/>
    <property type="evidence" value="ECO:0007669"/>
    <property type="project" value="UniProtKB-UniRule"/>
</dbReference>
<dbReference type="PIRSF" id="PIRSF000414">
    <property type="entry name" value="AICARFT_IMPCHas"/>
    <property type="match status" value="1"/>
</dbReference>
<dbReference type="EC" id="2.1.2.3" evidence="10"/>
<dbReference type="UniPathway" id="UPA00074">
    <property type="reaction ID" value="UER00133"/>
</dbReference>
<evidence type="ECO:0000259" key="11">
    <source>
        <dbReference type="PROSITE" id="PS51855"/>
    </source>
</evidence>
<dbReference type="GO" id="GO:0005829">
    <property type="term" value="C:cytosol"/>
    <property type="evidence" value="ECO:0007669"/>
    <property type="project" value="TreeGrafter"/>
</dbReference>
<proteinExistence type="inferred from homology"/>
<keyword evidence="7 10" id="KW-0511">Multifunctional enzyme</keyword>
<dbReference type="EMBL" id="AQQV01000002">
    <property type="protein sequence ID" value="ORE87393.1"/>
    <property type="molecule type" value="Genomic_DNA"/>
</dbReference>
<dbReference type="InterPro" id="IPR016193">
    <property type="entry name" value="Cytidine_deaminase-like"/>
</dbReference>
<keyword evidence="13" id="KW-1185">Reference proteome</keyword>
<gene>
    <name evidence="10" type="primary">purH</name>
    <name evidence="12" type="ORF">ATO7_10137</name>
</gene>
<protein>
    <recommendedName>
        <fullName evidence="10">Bifunctional purine biosynthesis protein PurH</fullName>
    </recommendedName>
    <domain>
        <recommendedName>
            <fullName evidence="10">Phosphoribosylaminoimidazolecarboxamide formyltransferase</fullName>
            <ecNumber evidence="10">2.1.2.3</ecNumber>
        </recommendedName>
        <alternativeName>
            <fullName evidence="10">AICAR transformylase</fullName>
        </alternativeName>
    </domain>
    <domain>
        <recommendedName>
            <fullName evidence="10">IMP cyclohydrolase</fullName>
            <ecNumber evidence="10">3.5.4.10</ecNumber>
        </recommendedName>
        <alternativeName>
            <fullName evidence="10">ATIC</fullName>
        </alternativeName>
        <alternativeName>
            <fullName evidence="10">IMP synthase</fullName>
        </alternativeName>
        <alternativeName>
            <fullName evidence="10">Inosinicase</fullName>
        </alternativeName>
    </domain>
</protein>
<dbReference type="SMART" id="SM00851">
    <property type="entry name" value="MGS"/>
    <property type="match status" value="1"/>
</dbReference>
<dbReference type="Proteomes" id="UP000192342">
    <property type="component" value="Unassembled WGS sequence"/>
</dbReference>
<evidence type="ECO:0000256" key="1">
    <source>
        <dbReference type="ARBA" id="ARBA00004844"/>
    </source>
</evidence>
<dbReference type="Pfam" id="PF02142">
    <property type="entry name" value="MGS"/>
    <property type="match status" value="1"/>
</dbReference>
<keyword evidence="4 10" id="KW-0808">Transferase</keyword>
<dbReference type="SUPFAM" id="SSF52335">
    <property type="entry name" value="Methylglyoxal synthase-like"/>
    <property type="match status" value="1"/>
</dbReference>
<dbReference type="SUPFAM" id="SSF53927">
    <property type="entry name" value="Cytidine deaminase-like"/>
    <property type="match status" value="1"/>
</dbReference>
<evidence type="ECO:0000256" key="10">
    <source>
        <dbReference type="HAMAP-Rule" id="MF_00139"/>
    </source>
</evidence>
<dbReference type="FunFam" id="3.40.140.20:FF:000002">
    <property type="entry name" value="Bifunctional purine biosynthesis protein PurH"/>
    <property type="match status" value="1"/>
</dbReference>
<comment type="similarity">
    <text evidence="3 10">Belongs to the PurH family.</text>
</comment>
<dbReference type="PROSITE" id="PS51855">
    <property type="entry name" value="MGS"/>
    <property type="match status" value="1"/>
</dbReference>
<organism evidence="12 13">
    <name type="scientific">Oceanococcus atlanticus</name>
    <dbReference type="NCBI Taxonomy" id="1317117"/>
    <lineage>
        <taxon>Bacteria</taxon>
        <taxon>Pseudomonadati</taxon>
        <taxon>Pseudomonadota</taxon>
        <taxon>Gammaproteobacteria</taxon>
        <taxon>Chromatiales</taxon>
        <taxon>Oceanococcaceae</taxon>
        <taxon>Oceanococcus</taxon>
    </lineage>
</organism>
<dbReference type="PANTHER" id="PTHR11692">
    <property type="entry name" value="BIFUNCTIONAL PURINE BIOSYNTHESIS PROTEIN PURH"/>
    <property type="match status" value="1"/>
</dbReference>
<keyword evidence="5 10" id="KW-0658">Purine biosynthesis</keyword>
<dbReference type="InterPro" id="IPR011607">
    <property type="entry name" value="MGS-like_dom"/>
</dbReference>
<dbReference type="HAMAP" id="MF_00139">
    <property type="entry name" value="PurH"/>
    <property type="match status" value="1"/>
</dbReference>
<dbReference type="InterPro" id="IPR002695">
    <property type="entry name" value="PurH-like"/>
</dbReference>
<name>A0A1Y1SFB3_9GAMM</name>
<feature type="domain" description="MGS-like" evidence="11">
    <location>
        <begin position="1"/>
        <end position="146"/>
    </location>
</feature>
<dbReference type="Pfam" id="PF01808">
    <property type="entry name" value="AICARFT_IMPCHas"/>
    <property type="match status" value="1"/>
</dbReference>
<dbReference type="InterPro" id="IPR024051">
    <property type="entry name" value="AICAR_Tfase_dup_dom_sf"/>
</dbReference>
<dbReference type="GO" id="GO:0006189">
    <property type="term" value="P:'de novo' IMP biosynthetic process"/>
    <property type="evidence" value="ECO:0007669"/>
    <property type="project" value="UniProtKB-UniRule"/>
</dbReference>
<dbReference type="CDD" id="cd01421">
    <property type="entry name" value="IMPCH"/>
    <property type="match status" value="1"/>
</dbReference>
<dbReference type="NCBIfam" id="NF002049">
    <property type="entry name" value="PRK00881.1"/>
    <property type="match status" value="1"/>
</dbReference>
<evidence type="ECO:0000256" key="4">
    <source>
        <dbReference type="ARBA" id="ARBA00022679"/>
    </source>
</evidence>
<dbReference type="AlphaFoldDB" id="A0A1Y1SFB3"/>
<comment type="pathway">
    <text evidence="2 10">Purine metabolism; IMP biosynthesis via de novo pathway; 5-formamido-1-(5-phospho-D-ribosyl)imidazole-4-carboxamide from 5-amino-1-(5-phospho-D-ribosyl)imidazole-4-carboxamide (10-formyl THF route): step 1/1.</text>
</comment>
<comment type="caution">
    <text evidence="12">The sequence shown here is derived from an EMBL/GenBank/DDBJ whole genome shotgun (WGS) entry which is preliminary data.</text>
</comment>
<evidence type="ECO:0000313" key="13">
    <source>
        <dbReference type="Proteomes" id="UP000192342"/>
    </source>
</evidence>
<dbReference type="GO" id="GO:0003937">
    <property type="term" value="F:IMP cyclohydrolase activity"/>
    <property type="evidence" value="ECO:0007669"/>
    <property type="project" value="UniProtKB-UniRule"/>
</dbReference>
<evidence type="ECO:0000256" key="2">
    <source>
        <dbReference type="ARBA" id="ARBA00004954"/>
    </source>
</evidence>
<keyword evidence="6 10" id="KW-0378">Hydrolase</keyword>
<accession>A0A1Y1SFB3</accession>
<dbReference type="Gene3D" id="3.40.140.20">
    <property type="match status" value="2"/>
</dbReference>
<dbReference type="Gene3D" id="3.40.50.1380">
    <property type="entry name" value="Methylglyoxal synthase-like domain"/>
    <property type="match status" value="1"/>
</dbReference>
<dbReference type="InterPro" id="IPR036914">
    <property type="entry name" value="MGS-like_dom_sf"/>
</dbReference>
<reference evidence="12 13" key="1">
    <citation type="submission" date="2013-04" db="EMBL/GenBank/DDBJ databases">
        <title>Oceanococcus atlanticus 22II-S10r2 Genome Sequencing.</title>
        <authorList>
            <person name="Lai Q."/>
            <person name="Li G."/>
            <person name="Shao Z."/>
        </authorList>
    </citation>
    <scope>NUCLEOTIDE SEQUENCE [LARGE SCALE GENOMIC DNA]</scope>
    <source>
        <strain evidence="12 13">22II-S10r2</strain>
    </source>
</reference>
<dbReference type="SMART" id="SM00798">
    <property type="entry name" value="AICARFT_IMPCHas"/>
    <property type="match status" value="1"/>
</dbReference>